<keyword evidence="1" id="KW-0812">Transmembrane</keyword>
<dbReference type="PANTHER" id="PTHR47049">
    <property type="entry name" value="PIEZO-TYPE MECHANOSENSITIVE ION CHANNEL HOMOLOG"/>
    <property type="match status" value="1"/>
</dbReference>
<evidence type="ECO:0000256" key="1">
    <source>
        <dbReference type="SAM" id="Phobius"/>
    </source>
</evidence>
<comment type="caution">
    <text evidence="3">The sequence shown here is derived from an EMBL/GenBank/DDBJ whole genome shotgun (WGS) entry which is preliminary data.</text>
</comment>
<feature type="domain" description="Piezo TM1-24" evidence="2">
    <location>
        <begin position="26"/>
        <end position="107"/>
    </location>
</feature>
<evidence type="ECO:0000313" key="3">
    <source>
        <dbReference type="EMBL" id="CAF4184268.1"/>
    </source>
</evidence>
<feature type="transmembrane region" description="Helical" evidence="1">
    <location>
        <begin position="171"/>
        <end position="188"/>
    </location>
</feature>
<dbReference type="AlphaFoldDB" id="A0A820AEG7"/>
<accession>A0A820AEG7</accession>
<evidence type="ECO:0000259" key="2">
    <source>
        <dbReference type="Pfam" id="PF24871"/>
    </source>
</evidence>
<keyword evidence="1" id="KW-0472">Membrane</keyword>
<keyword evidence="1" id="KW-1133">Transmembrane helix</keyword>
<feature type="transmembrane region" description="Helical" evidence="1">
    <location>
        <begin position="58"/>
        <end position="82"/>
    </location>
</feature>
<sequence length="357" mass="41088">MAQSFLSGLIHILLPLVLFNGSLLQFSIVSFIYGFLLLILPWLGTINSKNIQTRFRSFILVISLISLLAIIVQIIFQSILLANRPYSYMLNNYTKITKILRYCGLECQSNDFQTSTISHTTNISSSNSSTTIINRNNHWSRLLSEVRHIRLFIEFIIVGFTAFVKPSLINSIYFILFLIIAFMWSLSVEFGRKFALIRALLVVYTGIYLILFYLYQLSFFQEVLPASFSRNITDLRTIVTSNCTENESHVVTNLAWNDYVNSCTLWLLYFYFAFEPNQSLFQQKVQSNATTIQSIKRRISDDCCSCRIIKFEQSNGLSSFVSQTNFVKICCQEFSSLINGFFFVDIILLLLFVSNTS</sequence>
<feature type="transmembrane region" description="Helical" evidence="1">
    <location>
        <begin position="12"/>
        <end position="38"/>
    </location>
</feature>
<organism evidence="3 4">
    <name type="scientific">Rotaria sordida</name>
    <dbReference type="NCBI Taxonomy" id="392033"/>
    <lineage>
        <taxon>Eukaryota</taxon>
        <taxon>Metazoa</taxon>
        <taxon>Spiralia</taxon>
        <taxon>Gnathifera</taxon>
        <taxon>Rotifera</taxon>
        <taxon>Eurotatoria</taxon>
        <taxon>Bdelloidea</taxon>
        <taxon>Philodinida</taxon>
        <taxon>Philodinidae</taxon>
        <taxon>Rotaria</taxon>
    </lineage>
</organism>
<dbReference type="InterPro" id="IPR056769">
    <property type="entry name" value="Piezo_TM1-24"/>
</dbReference>
<gene>
    <name evidence="3" type="ORF">JBS370_LOCUS35679</name>
</gene>
<dbReference type="InterPro" id="IPR027272">
    <property type="entry name" value="Piezo"/>
</dbReference>
<dbReference type="EMBL" id="CAJOBD010012781">
    <property type="protein sequence ID" value="CAF4184268.1"/>
    <property type="molecule type" value="Genomic_DNA"/>
</dbReference>
<dbReference type="PANTHER" id="PTHR47049:SF2">
    <property type="entry name" value="PIEZO-TYPE MECHANOSENSITIVE ION CHANNEL HOMOLOG"/>
    <property type="match status" value="1"/>
</dbReference>
<name>A0A820AEG7_9BILA</name>
<dbReference type="Proteomes" id="UP000663836">
    <property type="component" value="Unassembled WGS sequence"/>
</dbReference>
<protein>
    <recommendedName>
        <fullName evidence="2">Piezo TM1-24 domain-containing protein</fullName>
    </recommendedName>
</protein>
<reference evidence="3" key="1">
    <citation type="submission" date="2021-02" db="EMBL/GenBank/DDBJ databases">
        <authorList>
            <person name="Nowell W R."/>
        </authorList>
    </citation>
    <scope>NUCLEOTIDE SEQUENCE</scope>
</reference>
<dbReference type="GO" id="GO:0016020">
    <property type="term" value="C:membrane"/>
    <property type="evidence" value="ECO:0007669"/>
    <property type="project" value="InterPro"/>
</dbReference>
<feature type="transmembrane region" description="Helical" evidence="1">
    <location>
        <begin position="195"/>
        <end position="215"/>
    </location>
</feature>
<dbReference type="Pfam" id="PF24871">
    <property type="entry name" value="Piezo_TM1-24"/>
    <property type="match status" value="2"/>
</dbReference>
<feature type="domain" description="Piezo TM1-24" evidence="2">
    <location>
        <begin position="118"/>
        <end position="291"/>
    </location>
</feature>
<evidence type="ECO:0000313" key="4">
    <source>
        <dbReference type="Proteomes" id="UP000663836"/>
    </source>
</evidence>
<proteinExistence type="predicted"/>
<dbReference type="GO" id="GO:0008381">
    <property type="term" value="F:mechanosensitive monoatomic ion channel activity"/>
    <property type="evidence" value="ECO:0007669"/>
    <property type="project" value="InterPro"/>
</dbReference>
<feature type="transmembrane region" description="Helical" evidence="1">
    <location>
        <begin position="334"/>
        <end position="353"/>
    </location>
</feature>